<dbReference type="EMBL" id="BJYX01000001">
    <property type="protein sequence ID" value="GEO28339.1"/>
    <property type="molecule type" value="Genomic_DNA"/>
</dbReference>
<evidence type="ECO:0000313" key="4">
    <source>
        <dbReference type="Proteomes" id="UP000321534"/>
    </source>
</evidence>
<sequence>MRLAPRGELFVMGEAQVDGGDRWAGGGGPTTTVQDLSARLWYERELLDLLTFKLEEEQLVLTAGRTRWLSHATREVEQVLERLRAAGLERAAAAATVAHEWGLPDDASLRDLADGATDAAWAEILTAHLAAMTDQTATIRALRDANSQFLRAAARSTQETLASTEPPAATYDAHGRPAASGDAHLFDRSV</sequence>
<dbReference type="Pfam" id="PF05130">
    <property type="entry name" value="FlgN"/>
    <property type="match status" value="1"/>
</dbReference>
<dbReference type="InterPro" id="IPR036679">
    <property type="entry name" value="FlgN-like_sf"/>
</dbReference>
<protein>
    <recommendedName>
        <fullName evidence="5">Flagellar protein FlgN</fullName>
    </recommendedName>
</protein>
<dbReference type="GO" id="GO:0044780">
    <property type="term" value="P:bacterial-type flagellum assembly"/>
    <property type="evidence" value="ECO:0007669"/>
    <property type="project" value="InterPro"/>
</dbReference>
<evidence type="ECO:0000313" key="3">
    <source>
        <dbReference type="EMBL" id="GEO28339.1"/>
    </source>
</evidence>
<evidence type="ECO:0008006" key="5">
    <source>
        <dbReference type="Google" id="ProtNLM"/>
    </source>
</evidence>
<accession>A0A512CVT3</accession>
<dbReference type="AlphaFoldDB" id="A0A512CVT3"/>
<dbReference type="InterPro" id="IPR007809">
    <property type="entry name" value="FlgN-like"/>
</dbReference>
<name>A0A512CVT3_9MICO</name>
<organism evidence="3 4">
    <name type="scientific">Terrabacter aerolatus</name>
    <dbReference type="NCBI Taxonomy" id="422442"/>
    <lineage>
        <taxon>Bacteria</taxon>
        <taxon>Bacillati</taxon>
        <taxon>Actinomycetota</taxon>
        <taxon>Actinomycetes</taxon>
        <taxon>Micrococcales</taxon>
        <taxon>Intrasporangiaceae</taxon>
        <taxon>Terrabacter</taxon>
    </lineage>
</organism>
<feature type="region of interest" description="Disordered" evidence="2">
    <location>
        <begin position="156"/>
        <end position="190"/>
    </location>
</feature>
<dbReference type="Proteomes" id="UP000321534">
    <property type="component" value="Unassembled WGS sequence"/>
</dbReference>
<comment type="caution">
    <text evidence="3">The sequence shown here is derived from an EMBL/GenBank/DDBJ whole genome shotgun (WGS) entry which is preliminary data.</text>
</comment>
<gene>
    <name evidence="3" type="ORF">TAE01_01490</name>
</gene>
<evidence type="ECO:0000256" key="2">
    <source>
        <dbReference type="SAM" id="MobiDB-lite"/>
    </source>
</evidence>
<keyword evidence="1" id="KW-1005">Bacterial flagellum biogenesis</keyword>
<keyword evidence="4" id="KW-1185">Reference proteome</keyword>
<evidence type="ECO:0000256" key="1">
    <source>
        <dbReference type="ARBA" id="ARBA00022795"/>
    </source>
</evidence>
<dbReference type="SUPFAM" id="SSF140566">
    <property type="entry name" value="FlgN-like"/>
    <property type="match status" value="1"/>
</dbReference>
<proteinExistence type="predicted"/>
<dbReference type="Gene3D" id="1.20.58.300">
    <property type="entry name" value="FlgN-like"/>
    <property type="match status" value="1"/>
</dbReference>
<reference evidence="3 4" key="1">
    <citation type="submission" date="2019-07" db="EMBL/GenBank/DDBJ databases">
        <title>Whole genome shotgun sequence of Terrabacter aerolatus NBRC 106305.</title>
        <authorList>
            <person name="Hosoyama A."/>
            <person name="Uohara A."/>
            <person name="Ohji S."/>
            <person name="Ichikawa N."/>
        </authorList>
    </citation>
    <scope>NUCLEOTIDE SEQUENCE [LARGE SCALE GENOMIC DNA]</scope>
    <source>
        <strain evidence="3 4">NBRC 106305</strain>
    </source>
</reference>